<dbReference type="PANTHER" id="PTHR42791">
    <property type="entry name" value="GNAT FAMILY ACETYLTRANSFERASE"/>
    <property type="match status" value="1"/>
</dbReference>
<dbReference type="GO" id="GO:0016747">
    <property type="term" value="F:acyltransferase activity, transferring groups other than amino-acyl groups"/>
    <property type="evidence" value="ECO:0007669"/>
    <property type="project" value="InterPro"/>
</dbReference>
<dbReference type="Pfam" id="PF13508">
    <property type="entry name" value="Acetyltransf_7"/>
    <property type="match status" value="1"/>
</dbReference>
<sequence>MPLEIQLAVDEDAPRLAAIERDAYADNGLSPILFPGPFPQDALETRASGLIQQRKDDPQMRWVKAVDSETNEIVAWAKWEIIDKPREAKPSSRTFGQGCNVQACEEYFGGIHQKRHELMHGKFHVCRPLTRHGVFYSLYPDVLKVLDLLQTDPKHQGRGAGSMLIKWGTDIADKMRLPAYLESSPKAYKLYQKHGFNTIGVFTMDPKWGYGADVDPNIHFMIRDIPAEA</sequence>
<name>A0A438NJC7_EXOME</name>
<dbReference type="InterPro" id="IPR016181">
    <property type="entry name" value="Acyl_CoA_acyltransferase"/>
</dbReference>
<dbReference type="PROSITE" id="PS51186">
    <property type="entry name" value="GNAT"/>
    <property type="match status" value="1"/>
</dbReference>
<dbReference type="SUPFAM" id="SSF55729">
    <property type="entry name" value="Acyl-CoA N-acyltransferases (Nat)"/>
    <property type="match status" value="1"/>
</dbReference>
<evidence type="ECO:0000313" key="2">
    <source>
        <dbReference type="EMBL" id="RVX75840.1"/>
    </source>
</evidence>
<feature type="domain" description="N-acetyltransferase" evidence="1">
    <location>
        <begin position="3"/>
        <end position="226"/>
    </location>
</feature>
<gene>
    <name evidence="2" type="ORF">B0A52_00197</name>
</gene>
<evidence type="ECO:0000259" key="1">
    <source>
        <dbReference type="PROSITE" id="PS51186"/>
    </source>
</evidence>
<evidence type="ECO:0000313" key="3">
    <source>
        <dbReference type="Proteomes" id="UP000288859"/>
    </source>
</evidence>
<organism evidence="2 3">
    <name type="scientific">Exophiala mesophila</name>
    <name type="common">Black yeast-like fungus</name>
    <dbReference type="NCBI Taxonomy" id="212818"/>
    <lineage>
        <taxon>Eukaryota</taxon>
        <taxon>Fungi</taxon>
        <taxon>Dikarya</taxon>
        <taxon>Ascomycota</taxon>
        <taxon>Pezizomycotina</taxon>
        <taxon>Eurotiomycetes</taxon>
        <taxon>Chaetothyriomycetidae</taxon>
        <taxon>Chaetothyriales</taxon>
        <taxon>Herpotrichiellaceae</taxon>
        <taxon>Exophiala</taxon>
    </lineage>
</organism>
<dbReference type="Proteomes" id="UP000288859">
    <property type="component" value="Unassembled WGS sequence"/>
</dbReference>
<accession>A0A438NJC7</accession>
<dbReference type="Gene3D" id="3.40.630.30">
    <property type="match status" value="1"/>
</dbReference>
<reference evidence="2 3" key="1">
    <citation type="submission" date="2017-03" db="EMBL/GenBank/DDBJ databases">
        <title>Genomes of endolithic fungi from Antarctica.</title>
        <authorList>
            <person name="Coleine C."/>
            <person name="Masonjones S."/>
            <person name="Stajich J.E."/>
        </authorList>
    </citation>
    <scope>NUCLEOTIDE SEQUENCE [LARGE SCALE GENOMIC DNA]</scope>
    <source>
        <strain evidence="2 3">CCFEE 6314</strain>
    </source>
</reference>
<dbReference type="EMBL" id="NAJM01000001">
    <property type="protein sequence ID" value="RVX75840.1"/>
    <property type="molecule type" value="Genomic_DNA"/>
</dbReference>
<dbReference type="VEuPathDB" id="FungiDB:PV10_01775"/>
<dbReference type="PANTHER" id="PTHR42791:SF14">
    <property type="entry name" value="N-ACETYLTRANSFERASE DOMAIN-CONTAINING PROTEIN"/>
    <property type="match status" value="1"/>
</dbReference>
<comment type="caution">
    <text evidence="2">The sequence shown here is derived from an EMBL/GenBank/DDBJ whole genome shotgun (WGS) entry which is preliminary data.</text>
</comment>
<proteinExistence type="predicted"/>
<dbReference type="OrthoDB" id="2115692at2759"/>
<dbReference type="InterPro" id="IPR000182">
    <property type="entry name" value="GNAT_dom"/>
</dbReference>
<dbReference type="InterPro" id="IPR052523">
    <property type="entry name" value="Trichothecene_AcTrans"/>
</dbReference>
<dbReference type="AlphaFoldDB" id="A0A438NJC7"/>
<protein>
    <recommendedName>
        <fullName evidence="1">N-acetyltransferase domain-containing protein</fullName>
    </recommendedName>
</protein>